<feature type="chain" id="PRO_5039565557" evidence="1">
    <location>
        <begin position="25"/>
        <end position="143"/>
    </location>
</feature>
<dbReference type="Proteomes" id="UP000475214">
    <property type="component" value="Unassembled WGS sequence"/>
</dbReference>
<organism evidence="2 3">
    <name type="scientific">Phytoactinopolyspora halotolerans</name>
    <dbReference type="NCBI Taxonomy" id="1981512"/>
    <lineage>
        <taxon>Bacteria</taxon>
        <taxon>Bacillati</taxon>
        <taxon>Actinomycetota</taxon>
        <taxon>Actinomycetes</taxon>
        <taxon>Jiangellales</taxon>
        <taxon>Jiangellaceae</taxon>
        <taxon>Phytoactinopolyspora</taxon>
    </lineage>
</organism>
<keyword evidence="1" id="KW-0732">Signal</keyword>
<comment type="caution">
    <text evidence="2">The sequence shown here is derived from an EMBL/GenBank/DDBJ whole genome shotgun (WGS) entry which is preliminary data.</text>
</comment>
<reference evidence="2 3" key="1">
    <citation type="submission" date="2020-02" db="EMBL/GenBank/DDBJ databases">
        <authorList>
            <person name="Li X.-J."/>
            <person name="Han X.-M."/>
        </authorList>
    </citation>
    <scope>NUCLEOTIDE SEQUENCE [LARGE SCALE GENOMIC DNA]</scope>
    <source>
        <strain evidence="2 3">CCTCC AB 2017055</strain>
    </source>
</reference>
<dbReference type="AlphaFoldDB" id="A0A6L9S746"/>
<evidence type="ECO:0000313" key="3">
    <source>
        <dbReference type="Proteomes" id="UP000475214"/>
    </source>
</evidence>
<keyword evidence="3" id="KW-1185">Reference proteome</keyword>
<gene>
    <name evidence="2" type="ORF">G1H10_09370</name>
</gene>
<dbReference type="PROSITE" id="PS51257">
    <property type="entry name" value="PROKAR_LIPOPROTEIN"/>
    <property type="match status" value="1"/>
</dbReference>
<proteinExistence type="predicted"/>
<protein>
    <submittedName>
        <fullName evidence="2">DUF4247 domain-containing protein</fullName>
    </submittedName>
</protein>
<dbReference type="Pfam" id="PF14042">
    <property type="entry name" value="DUF4247"/>
    <property type="match status" value="1"/>
</dbReference>
<accession>A0A6L9S746</accession>
<name>A0A6L9S746_9ACTN</name>
<dbReference type="EMBL" id="JAAGOA010000005">
    <property type="protein sequence ID" value="NEE00378.1"/>
    <property type="molecule type" value="Genomic_DNA"/>
</dbReference>
<evidence type="ECO:0000256" key="1">
    <source>
        <dbReference type="SAM" id="SignalP"/>
    </source>
</evidence>
<feature type="signal peptide" evidence="1">
    <location>
        <begin position="1"/>
        <end position="24"/>
    </location>
</feature>
<evidence type="ECO:0000313" key="2">
    <source>
        <dbReference type="EMBL" id="NEE00378.1"/>
    </source>
</evidence>
<sequence>MRRRGGRAAVAGVTLLATVLTLTACGSSEEKVREHLAENYELVNESGTYAQYRTDQEPSRVASAIRAAADPGRDHADLDDHYLGYEDVMVHVEGEPAGGSQIEVTDAKDGYDRWGPVIVPIWGTYNGSYRSGFSGGGSGSGGK</sequence>
<dbReference type="RefSeq" id="WP_163735970.1">
    <property type="nucleotide sequence ID" value="NZ_JAAGOA010000005.1"/>
</dbReference>
<dbReference type="InterPro" id="IPR025341">
    <property type="entry name" value="DUF4247"/>
</dbReference>